<proteinExistence type="inferred from homology"/>
<dbReference type="PANTHER" id="PTHR43281">
    <property type="entry name" value="FARNESYL DIPHOSPHATE SYNTHASE"/>
    <property type="match status" value="1"/>
</dbReference>
<dbReference type="NCBIfam" id="NF045485">
    <property type="entry name" value="FPPsyn"/>
    <property type="match status" value="1"/>
</dbReference>
<comment type="similarity">
    <text evidence="2 7">Belongs to the FPP/GGPP synthase family.</text>
</comment>
<dbReference type="InterPro" id="IPR033749">
    <property type="entry name" value="Polyprenyl_synt_CS"/>
</dbReference>
<dbReference type="Proteomes" id="UP000603234">
    <property type="component" value="Unassembled WGS sequence"/>
</dbReference>
<comment type="cofactor">
    <cofactor evidence="1">
        <name>Mg(2+)</name>
        <dbReference type="ChEBI" id="CHEBI:18420"/>
    </cofactor>
</comment>
<gene>
    <name evidence="8" type="ORF">GH808_13985</name>
</gene>
<keyword evidence="3 7" id="KW-0808">Transferase</keyword>
<reference evidence="8 9" key="1">
    <citation type="journal article" date="2020" name="mSystems">
        <title>Defining Genomic and Predicted Metabolic Features of the Acetobacterium Genus.</title>
        <authorList>
            <person name="Ross D.E."/>
            <person name="Marshall C.W."/>
            <person name="Gulliver D."/>
            <person name="May H.D."/>
            <person name="Norman R.S."/>
        </authorList>
    </citation>
    <scope>NUCLEOTIDE SEQUENCE [LARGE SCALE GENOMIC DNA]</scope>
    <source>
        <strain evidence="8 9">DSM 8238</strain>
    </source>
</reference>
<evidence type="ECO:0000256" key="1">
    <source>
        <dbReference type="ARBA" id="ARBA00001946"/>
    </source>
</evidence>
<dbReference type="InterPro" id="IPR008949">
    <property type="entry name" value="Isoprenoid_synthase_dom_sf"/>
</dbReference>
<dbReference type="Gene3D" id="1.10.600.10">
    <property type="entry name" value="Farnesyl Diphosphate Synthase"/>
    <property type="match status" value="1"/>
</dbReference>
<accession>A0ABR6WY45</accession>
<keyword evidence="5" id="KW-0460">Magnesium</keyword>
<sequence>MGDFKSDFKNKGIAINQQLAEVFQKNMDTPEVIIEAMKYSLFAGGKRLRPVLMTETCRALCGDVDVIMPLALGMEMIHTYSLIHDDLPAMDNDDLRRGKPTNHKVFGEAMAILAGDALLNYAVETMLQGTQGLDGDMLSNYLAAMRIIMGAAGISGMIGGQVADILSEERVISLQEMDYIHMHKTGALLEACVQSGCLIAGAEPATQGRLISYSQRIGLAFQIVDDILDIEGNEADLGKPIGSDEKNHKATFVSLYGLDASKLKAAELEKEALEMLKPIGVNTRFLEDLASYICHRQK</sequence>
<keyword evidence="6" id="KW-0414">Isoprene biosynthesis</keyword>
<evidence type="ECO:0000256" key="6">
    <source>
        <dbReference type="ARBA" id="ARBA00023229"/>
    </source>
</evidence>
<evidence type="ECO:0000313" key="9">
    <source>
        <dbReference type="Proteomes" id="UP000603234"/>
    </source>
</evidence>
<keyword evidence="9" id="KW-1185">Reference proteome</keyword>
<evidence type="ECO:0000256" key="7">
    <source>
        <dbReference type="RuleBase" id="RU004466"/>
    </source>
</evidence>
<name>A0ABR6WY45_9FIRM</name>
<protein>
    <submittedName>
        <fullName evidence="8">Polyprenyl synthetase family protein</fullName>
    </submittedName>
</protein>
<dbReference type="PROSITE" id="PS00444">
    <property type="entry name" value="POLYPRENYL_SYNTHASE_2"/>
    <property type="match status" value="1"/>
</dbReference>
<dbReference type="CDD" id="cd00685">
    <property type="entry name" value="Trans_IPPS_HT"/>
    <property type="match status" value="1"/>
</dbReference>
<comment type="caution">
    <text evidence="8">The sequence shown here is derived from an EMBL/GenBank/DDBJ whole genome shotgun (WGS) entry which is preliminary data.</text>
</comment>
<dbReference type="InterPro" id="IPR000092">
    <property type="entry name" value="Polyprenyl_synt"/>
</dbReference>
<dbReference type="SUPFAM" id="SSF48576">
    <property type="entry name" value="Terpenoid synthases"/>
    <property type="match status" value="1"/>
</dbReference>
<evidence type="ECO:0000256" key="5">
    <source>
        <dbReference type="ARBA" id="ARBA00022842"/>
    </source>
</evidence>
<evidence type="ECO:0000313" key="8">
    <source>
        <dbReference type="EMBL" id="MBC3805524.1"/>
    </source>
</evidence>
<dbReference type="Pfam" id="PF00348">
    <property type="entry name" value="polyprenyl_synt"/>
    <property type="match status" value="1"/>
</dbReference>
<dbReference type="PROSITE" id="PS00723">
    <property type="entry name" value="POLYPRENYL_SYNTHASE_1"/>
    <property type="match status" value="1"/>
</dbReference>
<organism evidence="8 9">
    <name type="scientific">Acetobacterium fimetarium</name>
    <dbReference type="NCBI Taxonomy" id="52691"/>
    <lineage>
        <taxon>Bacteria</taxon>
        <taxon>Bacillati</taxon>
        <taxon>Bacillota</taxon>
        <taxon>Clostridia</taxon>
        <taxon>Eubacteriales</taxon>
        <taxon>Eubacteriaceae</taxon>
        <taxon>Acetobacterium</taxon>
    </lineage>
</organism>
<dbReference type="InterPro" id="IPR053378">
    <property type="entry name" value="Prenyl_diphosphate_synthase"/>
</dbReference>
<dbReference type="RefSeq" id="WP_186843411.1">
    <property type="nucleotide sequence ID" value="NZ_WJBC01000033.1"/>
</dbReference>
<evidence type="ECO:0000256" key="3">
    <source>
        <dbReference type="ARBA" id="ARBA00022679"/>
    </source>
</evidence>
<dbReference type="SFLD" id="SFLDS00005">
    <property type="entry name" value="Isoprenoid_Synthase_Type_I"/>
    <property type="match status" value="1"/>
</dbReference>
<keyword evidence="4" id="KW-0479">Metal-binding</keyword>
<dbReference type="PANTHER" id="PTHR43281:SF1">
    <property type="entry name" value="FARNESYL DIPHOSPHATE SYNTHASE"/>
    <property type="match status" value="1"/>
</dbReference>
<evidence type="ECO:0000256" key="4">
    <source>
        <dbReference type="ARBA" id="ARBA00022723"/>
    </source>
</evidence>
<evidence type="ECO:0000256" key="2">
    <source>
        <dbReference type="ARBA" id="ARBA00006706"/>
    </source>
</evidence>
<dbReference type="EMBL" id="WJBC01000033">
    <property type="protein sequence ID" value="MBC3805524.1"/>
    <property type="molecule type" value="Genomic_DNA"/>
</dbReference>
<dbReference type="SFLD" id="SFLDG01017">
    <property type="entry name" value="Polyprenyl_Transferase_Like"/>
    <property type="match status" value="1"/>
</dbReference>